<feature type="signal peptide" evidence="3">
    <location>
        <begin position="1"/>
        <end position="32"/>
    </location>
</feature>
<keyword evidence="3" id="KW-0732">Signal</keyword>
<reference evidence="7 8" key="1">
    <citation type="journal article" date="2015" name="Int. J. Syst. Evol. Microbiol.">
        <title>Novibacillus thermophilus gen. nov., sp. nov., a Gram-staining-negative and moderately thermophilic member of the family Thermoactinomycetaceae.</title>
        <authorList>
            <person name="Yang G."/>
            <person name="Chen J."/>
            <person name="Zhou S."/>
        </authorList>
    </citation>
    <scope>NUCLEOTIDE SEQUENCE [LARGE SCALE GENOMIC DNA]</scope>
    <source>
        <strain evidence="7 8">SG-1</strain>
    </source>
</reference>
<protein>
    <recommendedName>
        <fullName evidence="9">Amidohydrolase 3 domain-containing protein</fullName>
    </recommendedName>
</protein>
<accession>A0A1U9K6Y6</accession>
<sequence length="965" mass="107164">MSRLKRRSFIAALVFALLCGTILQVPNGQVRAEEVSFDTIIRNGTILDGSGLPRYEADIGIRNGTIARIGDLDDDTAGTEIDAEGLFVTPGFIDLHSHASTSALQEAKSSLTQGVTTELLNVDGGGPTDLNERYALEEEGLGINIGAYIGFNSVWEEVVGHEDRRATQEEIREMQSLISQAMEDGAFGVSAGLFYRPAYYADTDEVIEVVSAAREWRTNFPHHIRNENNEVVEATAETIDIGEKAGLHPHITHMKVMGPDNWGKSVETIGLLEEANARGTYATADVYPYLRSQTGLTAIVPPWVEEGGWEAMLERFADPELRPQIAQEIEQIMHSRVQSAADVYFPTKRRTLADYVEKGFGYDGTGKLLLGFLNFDYDNGATFYIDEIAVTNAEGETAFAYDFSGNDGDAWDPEAFGDELFSYPSNAVNYRIEQNAGRVEIAERQQGNASAYGKVEANMESLENSEALMRFRVEEVGNNQRLRFWLQADEFSSGSSFPVNGYGVELHLGTDQFILYGREDGRSTHFGSVDANMTTDWHWLRVRVQDGELAVRLWKDGVDEPAEWDMVQDIPVPGDDEGEEELTPGEATMRLLETEGNLRTIYNFGHEDDLKRIMQFPMTAIASDGGATTSDSVHPRRYGTQPRALGLYVRDKGYLEWEDAIRKMTGLPATIIGMTDRGFIAEGMAADITVFDPETVVDRATFDDPKQYAEGIEYVFVNGELALSEGELTGIQAGQALKRAPNMPSRPMNPSEPIHVEGTGDLLPMDATGTESALQVDYSVGQDPDARKAEGHFRIRDEKYELNFEAESFGKMQVADGWVSFTGRGTLNGNEERTFLVIIDEHEPLVDDERPTVTVQIEGMDDIRGFLGQADEEPSSVELMRKLIGDFADEGEIADDTTVRQLHTHLAAVERYEKTEKTDKAVKHMEGFKQLLSYLEEREMISGNAATILSHHADQLIAKWRQAID</sequence>
<dbReference type="Proteomes" id="UP000188603">
    <property type="component" value="Chromosome"/>
</dbReference>
<feature type="domain" description="FIMAH" evidence="6">
    <location>
        <begin position="878"/>
        <end position="958"/>
    </location>
</feature>
<dbReference type="GO" id="GO:0046872">
    <property type="term" value="F:metal ion binding"/>
    <property type="evidence" value="ECO:0007669"/>
    <property type="project" value="UniProtKB-KW"/>
</dbReference>
<keyword evidence="2" id="KW-0378">Hydrolase</keyword>
<dbReference type="SUPFAM" id="SSF51556">
    <property type="entry name" value="Metallo-dependent hydrolases"/>
    <property type="match status" value="2"/>
</dbReference>
<feature type="domain" description="Amidohydrolase 3" evidence="5">
    <location>
        <begin position="647"/>
        <end position="720"/>
    </location>
</feature>
<dbReference type="EMBL" id="CP019699">
    <property type="protein sequence ID" value="AQS55829.1"/>
    <property type="molecule type" value="Genomic_DNA"/>
</dbReference>
<keyword evidence="1" id="KW-0479">Metal-binding</keyword>
<evidence type="ECO:0000259" key="4">
    <source>
        <dbReference type="Pfam" id="PF00449"/>
    </source>
</evidence>
<keyword evidence="8" id="KW-1185">Reference proteome</keyword>
<dbReference type="Gene3D" id="3.20.20.140">
    <property type="entry name" value="Metal-dependent hydrolases"/>
    <property type="match status" value="2"/>
</dbReference>
<evidence type="ECO:0000256" key="1">
    <source>
        <dbReference type="ARBA" id="ARBA00022723"/>
    </source>
</evidence>
<evidence type="ECO:0000256" key="2">
    <source>
        <dbReference type="ARBA" id="ARBA00022801"/>
    </source>
</evidence>
<dbReference type="KEGG" id="ntr:B0W44_08535"/>
<dbReference type="PANTHER" id="PTHR11647:SF1">
    <property type="entry name" value="COLLAPSIN RESPONSE MEDIATOR PROTEIN"/>
    <property type="match status" value="1"/>
</dbReference>
<proteinExistence type="predicted"/>
<dbReference type="AlphaFoldDB" id="A0A1U9K6Y6"/>
<dbReference type="InterPro" id="IPR011612">
    <property type="entry name" value="Urease_alpha_N_dom"/>
</dbReference>
<dbReference type="SUPFAM" id="SSF51338">
    <property type="entry name" value="Composite domain of metallo-dependent hydrolases"/>
    <property type="match status" value="1"/>
</dbReference>
<dbReference type="InterPro" id="IPR050378">
    <property type="entry name" value="Metallo-dep_Hydrolases_sf"/>
</dbReference>
<evidence type="ECO:0008006" key="9">
    <source>
        <dbReference type="Google" id="ProtNLM"/>
    </source>
</evidence>
<evidence type="ECO:0000259" key="6">
    <source>
        <dbReference type="Pfam" id="PF22888"/>
    </source>
</evidence>
<name>A0A1U9K6Y6_9BACL</name>
<organism evidence="7 8">
    <name type="scientific">Novibacillus thermophilus</name>
    <dbReference type="NCBI Taxonomy" id="1471761"/>
    <lineage>
        <taxon>Bacteria</taxon>
        <taxon>Bacillati</taxon>
        <taxon>Bacillota</taxon>
        <taxon>Bacilli</taxon>
        <taxon>Bacillales</taxon>
        <taxon>Thermoactinomycetaceae</taxon>
        <taxon>Novibacillus</taxon>
    </lineage>
</organism>
<dbReference type="GO" id="GO:0016810">
    <property type="term" value="F:hydrolase activity, acting on carbon-nitrogen (but not peptide) bonds"/>
    <property type="evidence" value="ECO:0007669"/>
    <property type="project" value="InterPro"/>
</dbReference>
<evidence type="ECO:0000259" key="5">
    <source>
        <dbReference type="Pfam" id="PF07969"/>
    </source>
</evidence>
<dbReference type="PANTHER" id="PTHR11647">
    <property type="entry name" value="HYDRANTOINASE/DIHYDROPYRIMIDINASE FAMILY MEMBER"/>
    <property type="match status" value="1"/>
</dbReference>
<dbReference type="Pfam" id="PF00449">
    <property type="entry name" value="Urease_alpha"/>
    <property type="match status" value="1"/>
</dbReference>
<dbReference type="STRING" id="1471761.B0W44_08535"/>
<feature type="chain" id="PRO_5011962268" description="Amidohydrolase 3 domain-containing protein" evidence="3">
    <location>
        <begin position="33"/>
        <end position="965"/>
    </location>
</feature>
<dbReference type="InterPro" id="IPR054470">
    <property type="entry name" value="FIMAH_dom"/>
</dbReference>
<evidence type="ECO:0000256" key="3">
    <source>
        <dbReference type="SAM" id="SignalP"/>
    </source>
</evidence>
<feature type="domain" description="Urease alpha-subunit N-terminal" evidence="4">
    <location>
        <begin position="31"/>
        <end position="71"/>
    </location>
</feature>
<dbReference type="InterPro" id="IPR013108">
    <property type="entry name" value="Amidohydro_3"/>
</dbReference>
<dbReference type="Pfam" id="PF07969">
    <property type="entry name" value="Amidohydro_3"/>
    <property type="match status" value="1"/>
</dbReference>
<dbReference type="Pfam" id="PF22888">
    <property type="entry name" value="FIMAH"/>
    <property type="match status" value="1"/>
</dbReference>
<dbReference type="InterPro" id="IPR032466">
    <property type="entry name" value="Metal_Hydrolase"/>
</dbReference>
<dbReference type="RefSeq" id="WP_077719690.1">
    <property type="nucleotide sequence ID" value="NZ_CP019699.1"/>
</dbReference>
<dbReference type="InterPro" id="IPR011059">
    <property type="entry name" value="Metal-dep_hydrolase_composite"/>
</dbReference>
<gene>
    <name evidence="7" type="ORF">B0W44_08535</name>
</gene>
<evidence type="ECO:0000313" key="7">
    <source>
        <dbReference type="EMBL" id="AQS55829.1"/>
    </source>
</evidence>
<dbReference type="OrthoDB" id="9775607at2"/>
<evidence type="ECO:0000313" key="8">
    <source>
        <dbReference type="Proteomes" id="UP000188603"/>
    </source>
</evidence>